<comment type="subcellular location">
    <subcellularLocation>
        <location evidence="1">Nucleus</location>
    </subcellularLocation>
</comment>
<dbReference type="Gene3D" id="2.170.210.10">
    <property type="entry name" value="DNA double-strand break repair and VJ recombination XRCC4, N-terminal"/>
    <property type="match status" value="1"/>
</dbReference>
<evidence type="ECO:0000256" key="3">
    <source>
        <dbReference type="ARBA" id="ARBA00023204"/>
    </source>
</evidence>
<dbReference type="EMBL" id="GDQN01010534">
    <property type="protein sequence ID" value="JAT80520.1"/>
    <property type="molecule type" value="Transcribed_RNA"/>
</dbReference>
<accession>A0A1E1W0J7</accession>
<keyword evidence="4" id="KW-0539">Nucleus</keyword>
<feature type="compositionally biased region" description="Basic and acidic residues" evidence="6">
    <location>
        <begin position="209"/>
        <end position="224"/>
    </location>
</feature>
<comment type="similarity">
    <text evidence="5">Belongs to the XRCC4-XLF family. XLF subfamily.</text>
</comment>
<protein>
    <submittedName>
        <fullName evidence="7">Uncharacterized protein</fullName>
    </submittedName>
</protein>
<keyword evidence="2" id="KW-0227">DNA damage</keyword>
<dbReference type="InterPro" id="IPR052287">
    <property type="entry name" value="NHEJ_factor"/>
</dbReference>
<dbReference type="PANTHER" id="PTHR32235:SF1">
    <property type="entry name" value="NON-HOMOLOGOUS END-JOINING FACTOR 1"/>
    <property type="match status" value="1"/>
</dbReference>
<dbReference type="GO" id="GO:0032807">
    <property type="term" value="C:DNA ligase IV complex"/>
    <property type="evidence" value="ECO:0007669"/>
    <property type="project" value="TreeGrafter"/>
</dbReference>
<dbReference type="PANTHER" id="PTHR32235">
    <property type="entry name" value="NON-HOMOLOGOUS END-JOINING FACTOR 1"/>
    <property type="match status" value="1"/>
</dbReference>
<evidence type="ECO:0000256" key="1">
    <source>
        <dbReference type="ARBA" id="ARBA00004123"/>
    </source>
</evidence>
<gene>
    <name evidence="7" type="ORF">g.2806</name>
</gene>
<reference evidence="7" key="1">
    <citation type="submission" date="2015-09" db="EMBL/GenBank/DDBJ databases">
        <title>De novo assembly of Pectinophora gossypiella (Pink Bollworm) gut transcriptome.</title>
        <authorList>
            <person name="Tassone E.E."/>
        </authorList>
    </citation>
    <scope>NUCLEOTIDE SEQUENCE</scope>
</reference>
<dbReference type="GO" id="GO:0006303">
    <property type="term" value="P:double-strand break repair via nonhomologous end joining"/>
    <property type="evidence" value="ECO:0007669"/>
    <property type="project" value="UniProtKB-ARBA"/>
</dbReference>
<evidence type="ECO:0000256" key="4">
    <source>
        <dbReference type="ARBA" id="ARBA00023242"/>
    </source>
</evidence>
<dbReference type="AlphaFoldDB" id="A0A1E1W0J7"/>
<evidence type="ECO:0000256" key="6">
    <source>
        <dbReference type="SAM" id="MobiDB-lite"/>
    </source>
</evidence>
<evidence type="ECO:0000256" key="2">
    <source>
        <dbReference type="ARBA" id="ARBA00022763"/>
    </source>
</evidence>
<organism evidence="7">
    <name type="scientific">Pectinophora gossypiella</name>
    <name type="common">Cotton pink bollworm</name>
    <name type="synonym">Depressaria gossypiella</name>
    <dbReference type="NCBI Taxonomy" id="13191"/>
    <lineage>
        <taxon>Eukaryota</taxon>
        <taxon>Metazoa</taxon>
        <taxon>Ecdysozoa</taxon>
        <taxon>Arthropoda</taxon>
        <taxon>Hexapoda</taxon>
        <taxon>Insecta</taxon>
        <taxon>Pterygota</taxon>
        <taxon>Neoptera</taxon>
        <taxon>Endopterygota</taxon>
        <taxon>Lepidoptera</taxon>
        <taxon>Glossata</taxon>
        <taxon>Ditrysia</taxon>
        <taxon>Gelechioidea</taxon>
        <taxon>Gelechiidae</taxon>
        <taxon>Apatetrinae</taxon>
        <taxon>Pectinophora</taxon>
    </lineage>
</organism>
<sequence length="274" mass="31780">MWKKLRDGYVFLYEFKREMVYITNHINIWTKKMSDQVFLSILKNSNSGLTIDESELLRKGKLMFKNPEELKSIKFEEDSAEKILNVTMIMSFGYPLKLKLKLKEGSPQLLYLKVTMPLLRVILDLRASEHELRQLLLKKDKEIEEYKCEGGEIALRSLKTVPFNDEAHMSKHTTFTDNYCIAHNEEISVTETYEKEEQEVNDSNGPANEVKREPLVSIKNEIKCEPSSAESESDRVKNEPHSTSETVIIKSEMSTESQTRVALSPNKKRKKLNL</sequence>
<evidence type="ECO:0000256" key="5">
    <source>
        <dbReference type="ARBA" id="ARBA00025747"/>
    </source>
</evidence>
<feature type="region of interest" description="Disordered" evidence="6">
    <location>
        <begin position="195"/>
        <end position="274"/>
    </location>
</feature>
<dbReference type="GO" id="GO:0045027">
    <property type="term" value="F:DNA end binding"/>
    <property type="evidence" value="ECO:0007669"/>
    <property type="project" value="TreeGrafter"/>
</dbReference>
<dbReference type="Gene3D" id="1.10.287.450">
    <property type="entry name" value="Helix hairpin bin"/>
    <property type="match status" value="1"/>
</dbReference>
<dbReference type="InterPro" id="IPR038051">
    <property type="entry name" value="XRCC4-like_N_sf"/>
</dbReference>
<proteinExistence type="inferred from homology"/>
<evidence type="ECO:0000313" key="7">
    <source>
        <dbReference type="EMBL" id="JAT80520.1"/>
    </source>
</evidence>
<dbReference type="OrthoDB" id="2155935at2759"/>
<feature type="compositionally biased region" description="Basic and acidic residues" evidence="6">
    <location>
        <begin position="232"/>
        <end position="242"/>
    </location>
</feature>
<feature type="compositionally biased region" description="Polar residues" evidence="6">
    <location>
        <begin position="243"/>
        <end position="261"/>
    </location>
</feature>
<keyword evidence="3" id="KW-0234">DNA repair</keyword>
<name>A0A1E1W0J7_PECGO</name>